<dbReference type="EMBL" id="JAACJO010000004">
    <property type="protein sequence ID" value="KAF5359303.1"/>
    <property type="molecule type" value="Genomic_DNA"/>
</dbReference>
<comment type="caution">
    <text evidence="1">The sequence shown here is derived from an EMBL/GenBank/DDBJ whole genome shotgun (WGS) entry which is preliminary data.</text>
</comment>
<proteinExistence type="predicted"/>
<gene>
    <name evidence="1" type="ORF">D9756_003050</name>
</gene>
<dbReference type="Gene3D" id="3.80.10.10">
    <property type="entry name" value="Ribonuclease Inhibitor"/>
    <property type="match status" value="1"/>
</dbReference>
<reference evidence="1 2" key="1">
    <citation type="journal article" date="2020" name="ISME J.">
        <title>Uncovering the hidden diversity of litter-decomposition mechanisms in mushroom-forming fungi.</title>
        <authorList>
            <person name="Floudas D."/>
            <person name="Bentzer J."/>
            <person name="Ahren D."/>
            <person name="Johansson T."/>
            <person name="Persson P."/>
            <person name="Tunlid A."/>
        </authorList>
    </citation>
    <scope>NUCLEOTIDE SEQUENCE [LARGE SCALE GENOMIC DNA]</scope>
    <source>
        <strain evidence="1 2">CBS 146.42</strain>
    </source>
</reference>
<evidence type="ECO:0008006" key="3">
    <source>
        <dbReference type="Google" id="ProtNLM"/>
    </source>
</evidence>
<dbReference type="AlphaFoldDB" id="A0A8H5LJF7"/>
<protein>
    <recommendedName>
        <fullName evidence="3">F-box domain-containing protein</fullName>
    </recommendedName>
</protein>
<dbReference type="Proteomes" id="UP000559027">
    <property type="component" value="Unassembled WGS sequence"/>
</dbReference>
<name>A0A8H5LJF7_9AGAR</name>
<organism evidence="1 2">
    <name type="scientific">Leucocoprinus leucothites</name>
    <dbReference type="NCBI Taxonomy" id="201217"/>
    <lineage>
        <taxon>Eukaryota</taxon>
        <taxon>Fungi</taxon>
        <taxon>Dikarya</taxon>
        <taxon>Basidiomycota</taxon>
        <taxon>Agaricomycotina</taxon>
        <taxon>Agaricomycetes</taxon>
        <taxon>Agaricomycetidae</taxon>
        <taxon>Agaricales</taxon>
        <taxon>Agaricineae</taxon>
        <taxon>Agaricaceae</taxon>
        <taxon>Leucocoprinus</taxon>
    </lineage>
</organism>
<accession>A0A8H5LJF7</accession>
<dbReference type="InterPro" id="IPR032675">
    <property type="entry name" value="LRR_dom_sf"/>
</dbReference>
<sequence>MHHCLCIAEVVDLLCSGIEQGWLQDAIDDPTPKRTLLTLALTCKTWSELALDHLWYDIHGVEPLVQCMPPDLWQFKGRPMTLILQRPIRAADFDVFRHYAPRVRILRPSAPLVRADISLYRALYALSNTCLLPKLRQLFWDVDDPQIFEFIPLFLSRELDSLMVRPFKNHIDQLSFLSTIPTTFSPAVSCLHIYSSLPERGCDAQTLSGVLTAWTHLTDVKVPDVTLEGFLTLARMPNLRSLSLTALRLLLAPSMDGRNSSGASSPAQNPFPSLEKLMLSTHLAMREVVGLFQAIKKARLHTLALSFDVTDDDYDDMAEDMTELARTVVHHCDTTLLTHLVIHIPRQTAPFSAFIAPLLEFHALEAFSFGGYIPWSISEHEASQIASSWPNLQHFENLVTHGLVDGLYISNPLTSLLSLIPFTRCTQLHYLSLTVDASDKAARDTIRKNPDLYLNARNRSLRYWNVAHSPISHKEVVASFLFTLFPALEHIAYEGVDKSSCRRWRYVGEVLLPMLNRARMIELRRTGSYHGTQFSTGWGRVEPRTSRWYSGVIEAQDGEWSDEEGIDRMHRQLSNKYLPL</sequence>
<dbReference type="OrthoDB" id="3543113at2759"/>
<evidence type="ECO:0000313" key="1">
    <source>
        <dbReference type="EMBL" id="KAF5359303.1"/>
    </source>
</evidence>
<keyword evidence="2" id="KW-1185">Reference proteome</keyword>
<evidence type="ECO:0000313" key="2">
    <source>
        <dbReference type="Proteomes" id="UP000559027"/>
    </source>
</evidence>